<dbReference type="InterPro" id="IPR005594">
    <property type="entry name" value="YadA_C"/>
</dbReference>
<keyword evidence="3" id="KW-1134">Transmembrane beta strand</keyword>
<gene>
    <name evidence="11" type="ORF">BFG52_11820</name>
</gene>
<keyword evidence="6" id="KW-0472">Membrane</keyword>
<evidence type="ECO:0000259" key="10">
    <source>
        <dbReference type="Pfam" id="PF03895"/>
    </source>
</evidence>
<dbReference type="KEGG" id="ala:BFG52_11820"/>
<dbReference type="Pfam" id="PF03895">
    <property type="entry name" value="YadA_anchor"/>
    <property type="match status" value="1"/>
</dbReference>
<organism evidence="11 12">
    <name type="scientific">Acinetobacter larvae</name>
    <dbReference type="NCBI Taxonomy" id="1789224"/>
    <lineage>
        <taxon>Bacteria</taxon>
        <taxon>Pseudomonadati</taxon>
        <taxon>Pseudomonadota</taxon>
        <taxon>Gammaproteobacteria</taxon>
        <taxon>Moraxellales</taxon>
        <taxon>Moraxellaceae</taxon>
        <taxon>Acinetobacter</taxon>
    </lineage>
</organism>
<evidence type="ECO:0000256" key="3">
    <source>
        <dbReference type="ARBA" id="ARBA00022452"/>
    </source>
</evidence>
<evidence type="ECO:0000313" key="12">
    <source>
        <dbReference type="Proteomes" id="UP000093391"/>
    </source>
</evidence>
<dbReference type="GO" id="GO:0009986">
    <property type="term" value="C:cell surface"/>
    <property type="evidence" value="ECO:0007669"/>
    <property type="project" value="UniProtKB-SubCell"/>
</dbReference>
<evidence type="ECO:0000256" key="9">
    <source>
        <dbReference type="SAM" id="MobiDB-lite"/>
    </source>
</evidence>
<evidence type="ECO:0000256" key="5">
    <source>
        <dbReference type="ARBA" id="ARBA00022729"/>
    </source>
</evidence>
<keyword evidence="12" id="KW-1185">Reference proteome</keyword>
<dbReference type="STRING" id="1789224.BFG52_11820"/>
<reference evidence="11 12" key="1">
    <citation type="submission" date="2016-08" db="EMBL/GenBank/DDBJ databases">
        <authorList>
            <person name="Seilhamer J.J."/>
        </authorList>
    </citation>
    <scope>NUCLEOTIDE SEQUENCE [LARGE SCALE GENOMIC DNA]</scope>
    <source>
        <strain evidence="11 12">BRTC-1</strain>
    </source>
</reference>
<name>A0A1B2M1A4_9GAMM</name>
<keyword evidence="7" id="KW-0998">Cell outer membrane</keyword>
<proteinExistence type="predicted"/>
<dbReference type="Gene3D" id="3.30.1300.30">
    <property type="entry name" value="GSPII I/J protein-like"/>
    <property type="match status" value="1"/>
</dbReference>
<evidence type="ECO:0000256" key="7">
    <source>
        <dbReference type="ARBA" id="ARBA00023237"/>
    </source>
</evidence>
<evidence type="ECO:0000256" key="4">
    <source>
        <dbReference type="ARBA" id="ARBA00022692"/>
    </source>
</evidence>
<feature type="compositionally biased region" description="Low complexity" evidence="9">
    <location>
        <begin position="1"/>
        <end position="22"/>
    </location>
</feature>
<dbReference type="SUPFAM" id="SSF54523">
    <property type="entry name" value="Pili subunits"/>
    <property type="match status" value="1"/>
</dbReference>
<evidence type="ECO:0000256" key="6">
    <source>
        <dbReference type="ARBA" id="ARBA00023136"/>
    </source>
</evidence>
<evidence type="ECO:0000313" key="11">
    <source>
        <dbReference type="EMBL" id="AOA58968.1"/>
    </source>
</evidence>
<dbReference type="EMBL" id="CP016895">
    <property type="protein sequence ID" value="AOA58968.1"/>
    <property type="molecule type" value="Genomic_DNA"/>
</dbReference>
<dbReference type="Proteomes" id="UP000093391">
    <property type="component" value="Chromosome"/>
</dbReference>
<comment type="subcellular location">
    <subcellularLocation>
        <location evidence="2">Cell outer membrane</location>
    </subcellularLocation>
    <subcellularLocation>
        <location evidence="1">Cell surface</location>
    </subcellularLocation>
</comment>
<dbReference type="AlphaFoldDB" id="A0A1B2M1A4"/>
<feature type="region of interest" description="Disordered" evidence="9">
    <location>
        <begin position="1"/>
        <end position="23"/>
    </location>
</feature>
<keyword evidence="8" id="KW-0175">Coiled coil</keyword>
<feature type="domain" description="Trimeric autotransporter adhesin YadA-like C-terminal membrane anchor" evidence="10">
    <location>
        <begin position="82"/>
        <end position="137"/>
    </location>
</feature>
<dbReference type="OrthoDB" id="1631723at2"/>
<evidence type="ECO:0000256" key="1">
    <source>
        <dbReference type="ARBA" id="ARBA00004241"/>
    </source>
</evidence>
<dbReference type="InterPro" id="IPR045584">
    <property type="entry name" value="Pilin-like"/>
</dbReference>
<accession>A0A1B2M1A4</accession>
<sequence>MTVGTTPTSPTNPSTTPTTNPPVNFDQPIQNLQNSQNQLHGRMQQFNEQIQQALQQQDQKINQVKRRANAGIAAAMALESAPYVAGKYTYAVAGAHHAGENAIGITIRKTAENGRWSLTGGIAAATEGSPSVRIGISGIIGD</sequence>
<keyword evidence="4" id="KW-0812">Transmembrane</keyword>
<evidence type="ECO:0000256" key="2">
    <source>
        <dbReference type="ARBA" id="ARBA00004442"/>
    </source>
</evidence>
<keyword evidence="5" id="KW-0732">Signal</keyword>
<evidence type="ECO:0000256" key="8">
    <source>
        <dbReference type="SAM" id="Coils"/>
    </source>
</evidence>
<dbReference type="GO" id="GO:0009279">
    <property type="term" value="C:cell outer membrane"/>
    <property type="evidence" value="ECO:0007669"/>
    <property type="project" value="UniProtKB-SubCell"/>
</dbReference>
<feature type="coiled-coil region" evidence="8">
    <location>
        <begin position="29"/>
        <end position="67"/>
    </location>
</feature>
<protein>
    <recommendedName>
        <fullName evidence="10">Trimeric autotransporter adhesin YadA-like C-terminal membrane anchor domain-containing protein</fullName>
    </recommendedName>
</protein>